<organism evidence="4 5">
    <name type="scientific">Halomonas halmophila</name>
    <dbReference type="NCBI Taxonomy" id="252"/>
    <lineage>
        <taxon>Bacteria</taxon>
        <taxon>Pseudomonadati</taxon>
        <taxon>Pseudomonadota</taxon>
        <taxon>Gammaproteobacteria</taxon>
        <taxon>Oceanospirillales</taxon>
        <taxon>Halomonadaceae</taxon>
        <taxon>Halomonas</taxon>
    </lineage>
</organism>
<gene>
    <name evidence="4" type="ORF">HHA01_05320</name>
</gene>
<dbReference type="CDD" id="cd04301">
    <property type="entry name" value="NAT_SF"/>
    <property type="match status" value="1"/>
</dbReference>
<accession>A0A4Y4EYY2</accession>
<keyword evidence="1 4" id="KW-0808">Transferase</keyword>
<dbReference type="Proteomes" id="UP000319812">
    <property type="component" value="Unassembled WGS sequence"/>
</dbReference>
<proteinExistence type="predicted"/>
<dbReference type="EMBL" id="BJOC01000010">
    <property type="protein sequence ID" value="GED21555.1"/>
    <property type="molecule type" value="Genomic_DNA"/>
</dbReference>
<dbReference type="RefSeq" id="WP_141317560.1">
    <property type="nucleotide sequence ID" value="NZ_BJOC01000010.1"/>
</dbReference>
<dbReference type="PANTHER" id="PTHR43877">
    <property type="entry name" value="AMINOALKYLPHOSPHONATE N-ACETYLTRANSFERASE-RELATED-RELATED"/>
    <property type="match status" value="1"/>
</dbReference>
<evidence type="ECO:0000313" key="4">
    <source>
        <dbReference type="EMBL" id="GED21555.1"/>
    </source>
</evidence>
<keyword evidence="2" id="KW-0012">Acyltransferase</keyword>
<dbReference type="PROSITE" id="PS51186">
    <property type="entry name" value="GNAT"/>
    <property type="match status" value="1"/>
</dbReference>
<feature type="domain" description="N-acetyltransferase" evidence="3">
    <location>
        <begin position="1"/>
        <end position="137"/>
    </location>
</feature>
<dbReference type="InterPro" id="IPR016181">
    <property type="entry name" value="Acyl_CoA_acyltransferase"/>
</dbReference>
<dbReference type="OrthoDB" id="1821130at2"/>
<dbReference type="InterPro" id="IPR050832">
    <property type="entry name" value="Bact_Acetyltransf"/>
</dbReference>
<evidence type="ECO:0000256" key="2">
    <source>
        <dbReference type="ARBA" id="ARBA00023315"/>
    </source>
</evidence>
<dbReference type="AlphaFoldDB" id="A0A4Y4EYY2"/>
<comment type="caution">
    <text evidence="4">The sequence shown here is derived from an EMBL/GenBank/DDBJ whole genome shotgun (WGS) entry which is preliminary data.</text>
</comment>
<evidence type="ECO:0000259" key="3">
    <source>
        <dbReference type="PROSITE" id="PS51186"/>
    </source>
</evidence>
<keyword evidence="5" id="KW-1185">Reference proteome</keyword>
<dbReference type="GO" id="GO:0016747">
    <property type="term" value="F:acyltransferase activity, transferring groups other than amino-acyl groups"/>
    <property type="evidence" value="ECO:0007669"/>
    <property type="project" value="InterPro"/>
</dbReference>
<name>A0A4Y4EYY2_9GAMM</name>
<reference evidence="4 5" key="1">
    <citation type="submission" date="2019-06" db="EMBL/GenBank/DDBJ databases">
        <title>Whole genome shotgun sequence of Halomonas halmophila NBRC 15537.</title>
        <authorList>
            <person name="Hosoyama A."/>
            <person name="Uohara A."/>
            <person name="Ohji S."/>
            <person name="Ichikawa N."/>
        </authorList>
    </citation>
    <scope>NUCLEOTIDE SEQUENCE [LARGE SCALE GENOMIC DNA]</scope>
    <source>
        <strain evidence="4 5">NBRC 15537</strain>
    </source>
</reference>
<dbReference type="SUPFAM" id="SSF55729">
    <property type="entry name" value="Acyl-CoA N-acyltransferases (Nat)"/>
    <property type="match status" value="1"/>
</dbReference>
<evidence type="ECO:0000256" key="1">
    <source>
        <dbReference type="ARBA" id="ARBA00022679"/>
    </source>
</evidence>
<dbReference type="InterPro" id="IPR000182">
    <property type="entry name" value="GNAT_dom"/>
</dbReference>
<protein>
    <submittedName>
        <fullName evidence="4">Acetyltransferase</fullName>
    </submittedName>
</protein>
<dbReference type="Gene3D" id="3.40.630.30">
    <property type="match status" value="1"/>
</dbReference>
<dbReference type="Pfam" id="PF00583">
    <property type="entry name" value="Acetyltransf_1"/>
    <property type="match status" value="1"/>
</dbReference>
<sequence>MTPRKYTADDEPRVAALWRSSFPDYQGYNAPEAVLRAKRLLDDYIYVIEDGGEIIATCMIGYDGHRGWLYSLAVADTRQGEGLGRRMVEFAVERLRELGCVKVNLQIRGGNEGVAEFYRSLGFATEDRISMGLQLSG</sequence>
<evidence type="ECO:0000313" key="5">
    <source>
        <dbReference type="Proteomes" id="UP000319812"/>
    </source>
</evidence>